<evidence type="ECO:0000313" key="1">
    <source>
        <dbReference type="EMBL" id="SVB21784.1"/>
    </source>
</evidence>
<name>A0A382C7C0_9ZZZZ</name>
<accession>A0A382C7C0</accession>
<gene>
    <name evidence="1" type="ORF">METZ01_LOCUS174638</name>
</gene>
<reference evidence="1" key="1">
    <citation type="submission" date="2018-05" db="EMBL/GenBank/DDBJ databases">
        <authorList>
            <person name="Lanie J.A."/>
            <person name="Ng W.-L."/>
            <person name="Kazmierczak K.M."/>
            <person name="Andrzejewski T.M."/>
            <person name="Davidsen T.M."/>
            <person name="Wayne K.J."/>
            <person name="Tettelin H."/>
            <person name="Glass J.I."/>
            <person name="Rusch D."/>
            <person name="Podicherti R."/>
            <person name="Tsui H.-C.T."/>
            <person name="Winkler M.E."/>
        </authorList>
    </citation>
    <scope>NUCLEOTIDE SEQUENCE</scope>
</reference>
<dbReference type="EMBL" id="UINC01033078">
    <property type="protein sequence ID" value="SVB21784.1"/>
    <property type="molecule type" value="Genomic_DNA"/>
</dbReference>
<sequence>YPAGTTMHVISYHDNTAANRGNSDPKNWTGGGSRTVDEMAFAWLSWYDLTEEEYAAELEARRNATANN</sequence>
<dbReference type="AlphaFoldDB" id="A0A382C7C0"/>
<organism evidence="1">
    <name type="scientific">marine metagenome</name>
    <dbReference type="NCBI Taxonomy" id="408172"/>
    <lineage>
        <taxon>unclassified sequences</taxon>
        <taxon>metagenomes</taxon>
        <taxon>ecological metagenomes</taxon>
    </lineage>
</organism>
<feature type="non-terminal residue" evidence="1">
    <location>
        <position position="1"/>
    </location>
</feature>
<protein>
    <submittedName>
        <fullName evidence="1">Uncharacterized protein</fullName>
    </submittedName>
</protein>
<proteinExistence type="predicted"/>